<feature type="region of interest" description="Disordered" evidence="6">
    <location>
        <begin position="771"/>
        <end position="794"/>
    </location>
</feature>
<dbReference type="InterPro" id="IPR052311">
    <property type="entry name" value="MMS22L-TONSL_complex_comp"/>
</dbReference>
<dbReference type="InterPro" id="IPR032675">
    <property type="entry name" value="LRR_dom_sf"/>
</dbReference>
<dbReference type="SUPFAM" id="SSF48403">
    <property type="entry name" value="Ankyrin repeat"/>
    <property type="match status" value="1"/>
</dbReference>
<dbReference type="InterPro" id="IPR036770">
    <property type="entry name" value="Ankyrin_rpt-contain_sf"/>
</dbReference>
<dbReference type="PANTHER" id="PTHR46358:SF1">
    <property type="entry name" value="TONSOKU-LIKE PROTEIN"/>
    <property type="match status" value="1"/>
</dbReference>
<organism evidence="7 8">
    <name type="scientific">Gnathostoma spinigerum</name>
    <dbReference type="NCBI Taxonomy" id="75299"/>
    <lineage>
        <taxon>Eukaryota</taxon>
        <taxon>Metazoa</taxon>
        <taxon>Ecdysozoa</taxon>
        <taxon>Nematoda</taxon>
        <taxon>Chromadorea</taxon>
        <taxon>Rhabditida</taxon>
        <taxon>Spirurina</taxon>
        <taxon>Gnathostomatomorpha</taxon>
        <taxon>Gnathostomatoidea</taxon>
        <taxon>Gnathostomatidae</taxon>
        <taxon>Gnathostoma</taxon>
    </lineage>
</organism>
<gene>
    <name evidence="7" type="ORF">AB6A40_002043</name>
</gene>
<dbReference type="PROSITE" id="PS50297">
    <property type="entry name" value="ANK_REP_REGION"/>
    <property type="match status" value="3"/>
</dbReference>
<evidence type="ECO:0000313" key="8">
    <source>
        <dbReference type="Proteomes" id="UP001608902"/>
    </source>
</evidence>
<dbReference type="Pfam" id="PF12796">
    <property type="entry name" value="Ank_2"/>
    <property type="match status" value="1"/>
</dbReference>
<keyword evidence="2" id="KW-0433">Leucine-rich repeat</keyword>
<comment type="caution">
    <text evidence="7">The sequence shown here is derived from an EMBL/GenBank/DDBJ whole genome shotgun (WGS) entry which is preliminary data.</text>
</comment>
<keyword evidence="5" id="KW-0040">ANK repeat</keyword>
<feature type="compositionally biased region" description="Polar residues" evidence="6">
    <location>
        <begin position="779"/>
        <end position="794"/>
    </location>
</feature>
<feature type="region of interest" description="Disordered" evidence="6">
    <location>
        <begin position="481"/>
        <end position="502"/>
    </location>
</feature>
<proteinExistence type="predicted"/>
<evidence type="ECO:0000256" key="2">
    <source>
        <dbReference type="ARBA" id="ARBA00022614"/>
    </source>
</evidence>
<dbReference type="InterPro" id="IPR002110">
    <property type="entry name" value="Ankyrin_rpt"/>
</dbReference>
<evidence type="ECO:0000256" key="4">
    <source>
        <dbReference type="ARBA" id="ARBA00023242"/>
    </source>
</evidence>
<dbReference type="Gene3D" id="3.80.10.10">
    <property type="entry name" value="Ribonuclease Inhibitor"/>
    <property type="match status" value="1"/>
</dbReference>
<name>A0ABD6EDC3_9BILA</name>
<feature type="repeat" description="ANK" evidence="5">
    <location>
        <begin position="540"/>
        <end position="572"/>
    </location>
</feature>
<evidence type="ECO:0000313" key="7">
    <source>
        <dbReference type="EMBL" id="MFH4975334.1"/>
    </source>
</evidence>
<evidence type="ECO:0000256" key="5">
    <source>
        <dbReference type="PROSITE-ProRule" id="PRU00023"/>
    </source>
</evidence>
<evidence type="ECO:0008006" key="9">
    <source>
        <dbReference type="Google" id="ProtNLM"/>
    </source>
</evidence>
<dbReference type="PROSITE" id="PS50088">
    <property type="entry name" value="ANK_REPEAT"/>
    <property type="match status" value="3"/>
</dbReference>
<dbReference type="InterPro" id="IPR011990">
    <property type="entry name" value="TPR-like_helical_dom_sf"/>
</dbReference>
<dbReference type="GO" id="GO:0005634">
    <property type="term" value="C:nucleus"/>
    <property type="evidence" value="ECO:0007669"/>
    <property type="project" value="UniProtKB-SubCell"/>
</dbReference>
<dbReference type="Proteomes" id="UP001608902">
    <property type="component" value="Unassembled WGS sequence"/>
</dbReference>
<dbReference type="Gene3D" id="1.25.40.20">
    <property type="entry name" value="Ankyrin repeat-containing domain"/>
    <property type="match status" value="1"/>
</dbReference>
<dbReference type="SUPFAM" id="SSF52047">
    <property type="entry name" value="RNI-like"/>
    <property type="match status" value="1"/>
</dbReference>
<keyword evidence="8" id="KW-1185">Reference proteome</keyword>
<dbReference type="SMART" id="SM00248">
    <property type="entry name" value="ANK"/>
    <property type="match status" value="3"/>
</dbReference>
<dbReference type="Pfam" id="PF00023">
    <property type="entry name" value="Ank"/>
    <property type="match status" value="1"/>
</dbReference>
<protein>
    <recommendedName>
        <fullName evidence="9">Tonsoku-like protein</fullName>
    </recommendedName>
</protein>
<keyword evidence="3" id="KW-0677">Repeat</keyword>
<comment type="subcellular location">
    <subcellularLocation>
        <location evidence="1">Nucleus</location>
    </subcellularLocation>
</comment>
<keyword evidence="4" id="KW-0539">Nucleus</keyword>
<dbReference type="EMBL" id="JBGFUD010000849">
    <property type="protein sequence ID" value="MFH4975334.1"/>
    <property type="molecule type" value="Genomic_DNA"/>
</dbReference>
<dbReference type="Gene3D" id="1.25.40.10">
    <property type="entry name" value="Tetratricopeptide repeat domain"/>
    <property type="match status" value="2"/>
</dbReference>
<feature type="repeat" description="ANK" evidence="5">
    <location>
        <begin position="619"/>
        <end position="651"/>
    </location>
</feature>
<sequence length="1339" mass="149731">MGRMRKTHENEIIRDLKRRLSYAETENNAQKISEFCCDLGHEYKRLGDSGIAESYFEKAALVAEKAGEYESAAFANRALSELFVDPESGVRDDAKALDCGRKYLDAAVKSHRIHLIQLAYHVLGWLYFQIWCNSAVKDLQHLSEAKVYCEKSLKYVVTHAHEIDSDKDAIQIGKDSRTRKARLQQLLSEICDKLGLSADAVRHLNSAIAYAVRSSDFDLHYRCLLSKLDFLGDNRLKTANELVHLAKKISPKEAVGAKYILAQEKLRANDFEGAKWDLISIVTTCQINNLDPDETKYANCLLTIVYRTVSRLEVSEGAANEIRLKIYEKIADDFIEVHMGETYTDLMLQVALHFYEQMLSCAQKDSDRVRALVSIAATAKDLGYFERAYQTFLEVERIERNIHLNQEKRAVTAICIADAAANAHVLPTEEILKLFERAEDVVVTNQQKRDLLESYVEFLKPLSGYEKQLNESLTKLESVISSGVSEGNEESDSETDSSPWMDQFDKMDDLDILMLCREEGSRRSAVERIRAEKDKKINSHGETRLHEAARGVDTNYLKLLVREGYNVNARDEGGWTPLHEAVGSLKLENAKVLLQSGARVDLRSTAGTLSSEGEATDTGGLTPLMEACDRGSVVLVDLLLRFGASATIENSDGWTAVDFFRNAMQNGVVDEDDRAEAERLLEIMENKQKQANFPVRRVPPPKNVGKPITNKQTVCVRSEEISLDKKNLKEYQRTIQSLGRRTIHATNIDHEVKPTETGDEVELSDEFDDLLYGDESPKKASTNPFSPTTSHSFSCSPTLPFNQTSSTVPQNVRTSQASCSYALSAQHSSSTRKRQQSGRKQDRSHIIDDWLLETPYASDVIDDHVDDGVIVCGQRLPTTVVVSPSSSDPLRSCSKRRKFQESESSVLVPSVTKVEVQSAQSSLPRLLVKIEFRTNDGQKLKTKGMPFLCSATIGDVKLRCESELRNDGVYESLIIAKDGCELSNDTAIDMILNKDDNVLDCIVQKWAQPSLFQIYSTKAKRVFAFMADIANELKNTEDGFLDFSKANVSNDIVLFEVLSSSLPTDCLSSLNLSGSCLPKPALNVIRGLMKHLTKLHLACCGLDIDFICNLSKSSETYSKMRELDLSFNSLCSSSINETQTPVASLLRRTPNLKSLHLASCCISGLAVDSVIGAIAELTALEFLDLSFNSLSSTHIVTILESCTDLVTLNLVSIGVITLHYFVSSAPKLSRLRLSICNLEDSVPDFPRFMQLFPNLTFADLSSTDISEDAVEKFIRQKNSTPPLLVLRLLNCFELEADQQIARFIQSDVSTNFMIRLEFSRQMRSRILGLIPDSFSFFIL</sequence>
<reference evidence="7 8" key="1">
    <citation type="submission" date="2024-08" db="EMBL/GenBank/DDBJ databases">
        <title>Gnathostoma spinigerum genome.</title>
        <authorList>
            <person name="Gonzalez-Bertolin B."/>
            <person name="Monzon S."/>
            <person name="Zaballos A."/>
            <person name="Jimenez P."/>
            <person name="Dekumyoy P."/>
            <person name="Varona S."/>
            <person name="Cuesta I."/>
            <person name="Sumanam S."/>
            <person name="Adisakwattana P."/>
            <person name="Gasser R.B."/>
            <person name="Hernandez-Gonzalez A."/>
            <person name="Young N.D."/>
            <person name="Perteguer M.J."/>
        </authorList>
    </citation>
    <scope>NUCLEOTIDE SEQUENCE [LARGE SCALE GENOMIC DNA]</scope>
    <source>
        <strain evidence="7">AL3</strain>
        <tissue evidence="7">Liver</tissue>
    </source>
</reference>
<feature type="repeat" description="ANK" evidence="5">
    <location>
        <begin position="573"/>
        <end position="605"/>
    </location>
</feature>
<dbReference type="PANTHER" id="PTHR46358">
    <property type="entry name" value="TONSOKU-LIKE PROTEIN"/>
    <property type="match status" value="1"/>
</dbReference>
<evidence type="ECO:0000256" key="1">
    <source>
        <dbReference type="ARBA" id="ARBA00004123"/>
    </source>
</evidence>
<feature type="region of interest" description="Disordered" evidence="6">
    <location>
        <begin position="823"/>
        <end position="843"/>
    </location>
</feature>
<evidence type="ECO:0000256" key="6">
    <source>
        <dbReference type="SAM" id="MobiDB-lite"/>
    </source>
</evidence>
<accession>A0ABD6EDC3</accession>
<evidence type="ECO:0000256" key="3">
    <source>
        <dbReference type="ARBA" id="ARBA00022737"/>
    </source>
</evidence>